<dbReference type="GO" id="GO:0016616">
    <property type="term" value="F:oxidoreductase activity, acting on the CH-OH group of donors, NAD or NADP as acceptor"/>
    <property type="evidence" value="ECO:0007669"/>
    <property type="project" value="TreeGrafter"/>
</dbReference>
<dbReference type="GO" id="GO:0006633">
    <property type="term" value="P:fatty acid biosynthetic process"/>
    <property type="evidence" value="ECO:0007669"/>
    <property type="project" value="TreeGrafter"/>
</dbReference>
<dbReference type="InterPro" id="IPR020904">
    <property type="entry name" value="Sc_DH/Rdtase_CS"/>
</dbReference>
<keyword evidence="2" id="KW-0560">Oxidoreductase</keyword>
<evidence type="ECO:0000313" key="4">
    <source>
        <dbReference type="Proteomes" id="UP000297649"/>
    </source>
</evidence>
<dbReference type="PANTHER" id="PTHR42760">
    <property type="entry name" value="SHORT-CHAIN DEHYDROGENASES/REDUCTASES FAMILY MEMBER"/>
    <property type="match status" value="1"/>
</dbReference>
<evidence type="ECO:0000313" key="3">
    <source>
        <dbReference type="EMBL" id="TGN12220.1"/>
    </source>
</evidence>
<dbReference type="Pfam" id="PF13561">
    <property type="entry name" value="adh_short_C2"/>
    <property type="match status" value="1"/>
</dbReference>
<dbReference type="GO" id="GO:0048038">
    <property type="term" value="F:quinone binding"/>
    <property type="evidence" value="ECO:0007669"/>
    <property type="project" value="TreeGrafter"/>
</dbReference>
<comment type="caution">
    <text evidence="3">The sequence shown here is derived from an EMBL/GenBank/DDBJ whole genome shotgun (WGS) entry which is preliminary data.</text>
</comment>
<evidence type="ECO:0000256" key="2">
    <source>
        <dbReference type="ARBA" id="ARBA00023002"/>
    </source>
</evidence>
<dbReference type="Gene3D" id="3.40.50.720">
    <property type="entry name" value="NAD(P)-binding Rossmann-like Domain"/>
    <property type="match status" value="1"/>
</dbReference>
<evidence type="ECO:0000256" key="1">
    <source>
        <dbReference type="ARBA" id="ARBA00006484"/>
    </source>
</evidence>
<name>A0A6H3NRJ9_9LEPT</name>
<dbReference type="PROSITE" id="PS00061">
    <property type="entry name" value="ADH_SHORT"/>
    <property type="match status" value="1"/>
</dbReference>
<protein>
    <submittedName>
        <fullName evidence="3">SDR family oxidoreductase</fullName>
    </submittedName>
</protein>
<dbReference type="PRINTS" id="PR00081">
    <property type="entry name" value="GDHRDH"/>
</dbReference>
<reference evidence="3" key="1">
    <citation type="journal article" date="2019" name="PLoS Negl. Trop. Dis.">
        <title>Revisiting the worldwide diversity of Leptospira species in the environment.</title>
        <authorList>
            <person name="Vincent A.T."/>
            <person name="Schiettekatte O."/>
            <person name="Bourhy P."/>
            <person name="Veyrier F.J."/>
            <person name="Picardeau M."/>
        </authorList>
    </citation>
    <scope>NUCLEOTIDE SEQUENCE [LARGE SCALE GENOMIC DNA]</scope>
    <source>
        <strain evidence="3">201601109</strain>
    </source>
</reference>
<organism evidence="3 4">
    <name type="scientific">Leptospira bandrabouensis</name>
    <dbReference type="NCBI Taxonomy" id="2484903"/>
    <lineage>
        <taxon>Bacteria</taxon>
        <taxon>Pseudomonadati</taxon>
        <taxon>Spirochaetota</taxon>
        <taxon>Spirochaetia</taxon>
        <taxon>Leptospirales</taxon>
        <taxon>Leptospiraceae</taxon>
        <taxon>Leptospira</taxon>
    </lineage>
</organism>
<accession>A0A6H3NRJ9</accession>
<keyword evidence="4" id="KW-1185">Reference proteome</keyword>
<dbReference type="InterPro" id="IPR036291">
    <property type="entry name" value="NAD(P)-bd_dom_sf"/>
</dbReference>
<sequence length="239" mass="26434">MRGSINLKMGKVAIITGGSSDIGVAIVKKFIEEGTKVYSQYNSNPINLENPNLFQIKSDFLKFEEIDSLVEYVLKKESKVDYLVNAAGTIEGQNFLVCSSEKIENLFQVNLFSHIYLMQKIFPLMLENKFGRIISLSSIGVKYSGSINSTYYSASKSALESVTRSYAKFGAESNVLCNNIRVGVVDTKIHKNKDLSARTQLIPVKRLGRPEDIAGFVLYLCSEKGDFITGQDIAISGGE</sequence>
<gene>
    <name evidence="3" type="ORF">EHR08_12590</name>
</gene>
<dbReference type="EMBL" id="RQHU01000019">
    <property type="protein sequence ID" value="TGN12220.1"/>
    <property type="molecule type" value="Genomic_DNA"/>
</dbReference>
<dbReference type="PANTHER" id="PTHR42760:SF133">
    <property type="entry name" value="3-OXOACYL-[ACYL-CARRIER-PROTEIN] REDUCTASE"/>
    <property type="match status" value="1"/>
</dbReference>
<dbReference type="InterPro" id="IPR002347">
    <property type="entry name" value="SDR_fam"/>
</dbReference>
<dbReference type="Proteomes" id="UP000297649">
    <property type="component" value="Unassembled WGS sequence"/>
</dbReference>
<comment type="similarity">
    <text evidence="1">Belongs to the short-chain dehydrogenases/reductases (SDR) family.</text>
</comment>
<dbReference type="OrthoDB" id="9803333at2"/>
<dbReference type="CDD" id="cd05233">
    <property type="entry name" value="SDR_c"/>
    <property type="match status" value="1"/>
</dbReference>
<dbReference type="AlphaFoldDB" id="A0A6H3NRJ9"/>
<dbReference type="PRINTS" id="PR00080">
    <property type="entry name" value="SDRFAMILY"/>
</dbReference>
<proteinExistence type="inferred from homology"/>
<dbReference type="SUPFAM" id="SSF51735">
    <property type="entry name" value="NAD(P)-binding Rossmann-fold domains"/>
    <property type="match status" value="1"/>
</dbReference>